<feature type="compositionally biased region" description="Basic residues" evidence="1">
    <location>
        <begin position="92"/>
        <end position="101"/>
    </location>
</feature>
<dbReference type="AlphaFoldDB" id="A0A9D4AZY2"/>
<organism evidence="2 3">
    <name type="scientific">Mauremys mutica</name>
    <name type="common">yellowpond turtle</name>
    <dbReference type="NCBI Taxonomy" id="74926"/>
    <lineage>
        <taxon>Eukaryota</taxon>
        <taxon>Metazoa</taxon>
        <taxon>Chordata</taxon>
        <taxon>Craniata</taxon>
        <taxon>Vertebrata</taxon>
        <taxon>Euteleostomi</taxon>
        <taxon>Archelosauria</taxon>
        <taxon>Testudinata</taxon>
        <taxon>Testudines</taxon>
        <taxon>Cryptodira</taxon>
        <taxon>Durocryptodira</taxon>
        <taxon>Testudinoidea</taxon>
        <taxon>Geoemydidae</taxon>
        <taxon>Geoemydinae</taxon>
        <taxon>Mauremys</taxon>
    </lineage>
</organism>
<keyword evidence="3" id="KW-1185">Reference proteome</keyword>
<accession>A0A9D4AZY2</accession>
<feature type="compositionally biased region" description="Polar residues" evidence="1">
    <location>
        <begin position="79"/>
        <end position="90"/>
    </location>
</feature>
<dbReference type="EMBL" id="JAHDVG010000478">
    <property type="protein sequence ID" value="KAH1175020.1"/>
    <property type="molecule type" value="Genomic_DNA"/>
</dbReference>
<reference evidence="2" key="1">
    <citation type="submission" date="2021-09" db="EMBL/GenBank/DDBJ databases">
        <title>The genome of Mauremys mutica provides insights into the evolution of semi-aquatic lifestyle.</title>
        <authorList>
            <person name="Gong S."/>
            <person name="Gao Y."/>
        </authorList>
    </citation>
    <scope>NUCLEOTIDE SEQUENCE</scope>
    <source>
        <strain evidence="2">MM-2020</strain>
        <tissue evidence="2">Muscle</tissue>
    </source>
</reference>
<protein>
    <submittedName>
        <fullName evidence="2">Uncharacterized protein</fullName>
    </submittedName>
</protein>
<sequence length="101" mass="10972">MSRQQLLTDPWLVSRGTPPFSDPGRNLSASIAFAKHFVPVQFPLAPRSEGLSVGSGSLLLLQTLVTQSWNVTAEKISAQPKSPTSYTTPHPVTKHTHCFTS</sequence>
<gene>
    <name evidence="2" type="ORF">KIL84_021434</name>
</gene>
<name>A0A9D4AZY2_9SAUR</name>
<comment type="caution">
    <text evidence="2">The sequence shown here is derived from an EMBL/GenBank/DDBJ whole genome shotgun (WGS) entry which is preliminary data.</text>
</comment>
<evidence type="ECO:0000256" key="1">
    <source>
        <dbReference type="SAM" id="MobiDB-lite"/>
    </source>
</evidence>
<evidence type="ECO:0000313" key="2">
    <source>
        <dbReference type="EMBL" id="KAH1175020.1"/>
    </source>
</evidence>
<dbReference type="Proteomes" id="UP000827986">
    <property type="component" value="Unassembled WGS sequence"/>
</dbReference>
<proteinExistence type="predicted"/>
<feature type="region of interest" description="Disordered" evidence="1">
    <location>
        <begin position="76"/>
        <end position="101"/>
    </location>
</feature>
<evidence type="ECO:0000313" key="3">
    <source>
        <dbReference type="Proteomes" id="UP000827986"/>
    </source>
</evidence>